<comment type="caution">
    <text evidence="5">The sequence shown here is derived from an EMBL/GenBank/DDBJ whole genome shotgun (WGS) entry which is preliminary data.</text>
</comment>
<dbReference type="GO" id="GO:0006099">
    <property type="term" value="P:tricarboxylic acid cycle"/>
    <property type="evidence" value="ECO:0007669"/>
    <property type="project" value="InterPro"/>
</dbReference>
<dbReference type="PANTHER" id="PTHR11815:SF10">
    <property type="entry name" value="SUCCINATE--COA LIGASE [GDP-FORMING] SUBUNIT BETA, MITOCHONDRIAL"/>
    <property type="match status" value="1"/>
</dbReference>
<reference evidence="5" key="1">
    <citation type="submission" date="2020-10" db="EMBL/GenBank/DDBJ databases">
        <authorList>
            <person name="Castelo-Branco R."/>
            <person name="Eusebio N."/>
            <person name="Adriana R."/>
            <person name="Vieira A."/>
            <person name="Brugerolle De Fraissinette N."/>
            <person name="Rezende De Castro R."/>
            <person name="Schneider M.P."/>
            <person name="Vasconcelos V."/>
            <person name="Leao P.N."/>
        </authorList>
    </citation>
    <scope>NUCLEOTIDE SEQUENCE</scope>
    <source>
        <strain evidence="5">LEGE 07157</strain>
    </source>
</reference>
<dbReference type="InterPro" id="IPR011761">
    <property type="entry name" value="ATP-grasp"/>
</dbReference>
<evidence type="ECO:0000313" key="5">
    <source>
        <dbReference type="EMBL" id="MBE9115717.1"/>
    </source>
</evidence>
<dbReference type="PROSITE" id="PS50975">
    <property type="entry name" value="ATP_GRASP"/>
    <property type="match status" value="1"/>
</dbReference>
<keyword evidence="6" id="KW-1185">Reference proteome</keyword>
<dbReference type="SUPFAM" id="SSF52210">
    <property type="entry name" value="Succinyl-CoA synthetase domains"/>
    <property type="match status" value="1"/>
</dbReference>
<dbReference type="InterPro" id="IPR005809">
    <property type="entry name" value="Succ_CoA_ligase-like_bsu"/>
</dbReference>
<dbReference type="InterPro" id="IPR016102">
    <property type="entry name" value="Succinyl-CoA_synth-like"/>
</dbReference>
<evidence type="ECO:0000313" key="6">
    <source>
        <dbReference type="Proteomes" id="UP000654482"/>
    </source>
</evidence>
<proteinExistence type="predicted"/>
<dbReference type="Proteomes" id="UP000654482">
    <property type="component" value="Unassembled WGS sequence"/>
</dbReference>
<dbReference type="Pfam" id="PF08442">
    <property type="entry name" value="ATP-grasp_2"/>
    <property type="match status" value="1"/>
</dbReference>
<evidence type="ECO:0000256" key="3">
    <source>
        <dbReference type="PROSITE-ProRule" id="PRU00409"/>
    </source>
</evidence>
<dbReference type="EMBL" id="JADEWZ010000008">
    <property type="protein sequence ID" value="MBE9115717.1"/>
    <property type="molecule type" value="Genomic_DNA"/>
</dbReference>
<keyword evidence="3" id="KW-0067">ATP-binding</keyword>
<dbReference type="GO" id="GO:0006104">
    <property type="term" value="P:succinyl-CoA metabolic process"/>
    <property type="evidence" value="ECO:0007669"/>
    <property type="project" value="TreeGrafter"/>
</dbReference>
<gene>
    <name evidence="5" type="ORF">IQ249_07405</name>
</gene>
<dbReference type="InterPro" id="IPR013815">
    <property type="entry name" value="ATP_grasp_subdomain_1"/>
</dbReference>
<dbReference type="Gene3D" id="3.30.1490.20">
    <property type="entry name" value="ATP-grasp fold, A domain"/>
    <property type="match status" value="1"/>
</dbReference>
<name>A0A8J7DVD2_9CYAN</name>
<dbReference type="GO" id="GO:0042709">
    <property type="term" value="C:succinate-CoA ligase complex"/>
    <property type="evidence" value="ECO:0007669"/>
    <property type="project" value="TreeGrafter"/>
</dbReference>
<dbReference type="PANTHER" id="PTHR11815">
    <property type="entry name" value="SUCCINYL-COA SYNTHETASE BETA CHAIN"/>
    <property type="match status" value="1"/>
</dbReference>
<dbReference type="Gene3D" id="3.30.470.20">
    <property type="entry name" value="ATP-grasp fold, B domain"/>
    <property type="match status" value="1"/>
</dbReference>
<feature type="domain" description="ATP-grasp" evidence="4">
    <location>
        <begin position="10"/>
        <end position="231"/>
    </location>
</feature>
<evidence type="ECO:0000256" key="2">
    <source>
        <dbReference type="ARBA" id="ARBA00022741"/>
    </source>
</evidence>
<sequence>MTDLLEYQAKELFRAVGIPVLPSQQIDHPREIRQLKIPYPVVLKSQVRAGGRGKAGGVRRVENTIDAIATARRIFNLPIAGEYPEILLAETHYNAQQEYFLAIVLDYQLQRPVLLGSSQGGMQVEAVLEQVQKVAVEGEFSPFYARQLAIAMGLRGGSIDSVSDILVKMYHLFATKDLDSIEINPLGIGVDGEVMALDGKIAVNDRGLQRHPDLIELMGVPPASDDSEACLPNSTLQRLDMVNPKGNIGILCNGLDLGMATWDTVVQKRGKPAQCWAIGAQTSGILMPNDSLSQGLEVALERMREVSEVKVILINILTSPQVAETMVRAIANFLRPHLDEANGESEDRFERPTAAARALRRETSPSTLSNPSLPPPIVVRLPGVQLESIEPFWDELPLYWIETLEDAIARAIELARSL</sequence>
<dbReference type="GO" id="GO:0046872">
    <property type="term" value="F:metal ion binding"/>
    <property type="evidence" value="ECO:0007669"/>
    <property type="project" value="InterPro"/>
</dbReference>
<dbReference type="RefSeq" id="WP_194028802.1">
    <property type="nucleotide sequence ID" value="NZ_JADEWZ010000008.1"/>
</dbReference>
<keyword evidence="1 5" id="KW-0436">Ligase</keyword>
<dbReference type="PIRSF" id="PIRSF001554">
    <property type="entry name" value="SucCS_beta"/>
    <property type="match status" value="1"/>
</dbReference>
<evidence type="ECO:0000256" key="1">
    <source>
        <dbReference type="ARBA" id="ARBA00022598"/>
    </source>
</evidence>
<dbReference type="AlphaFoldDB" id="A0A8J7DVD2"/>
<dbReference type="GO" id="GO:0005524">
    <property type="term" value="F:ATP binding"/>
    <property type="evidence" value="ECO:0007669"/>
    <property type="project" value="UniProtKB-UniRule"/>
</dbReference>
<dbReference type="InterPro" id="IPR013650">
    <property type="entry name" value="ATP-grasp_succ-CoA_synth-type"/>
</dbReference>
<dbReference type="GO" id="GO:0005829">
    <property type="term" value="C:cytosol"/>
    <property type="evidence" value="ECO:0007669"/>
    <property type="project" value="TreeGrafter"/>
</dbReference>
<keyword evidence="2 3" id="KW-0547">Nucleotide-binding</keyword>
<evidence type="ECO:0000259" key="4">
    <source>
        <dbReference type="PROSITE" id="PS50975"/>
    </source>
</evidence>
<dbReference type="GO" id="GO:0004775">
    <property type="term" value="F:succinate-CoA ligase (ADP-forming) activity"/>
    <property type="evidence" value="ECO:0007669"/>
    <property type="project" value="TreeGrafter"/>
</dbReference>
<organism evidence="5 6">
    <name type="scientific">Lusitaniella coriacea LEGE 07157</name>
    <dbReference type="NCBI Taxonomy" id="945747"/>
    <lineage>
        <taxon>Bacteria</taxon>
        <taxon>Bacillati</taxon>
        <taxon>Cyanobacteriota</taxon>
        <taxon>Cyanophyceae</taxon>
        <taxon>Spirulinales</taxon>
        <taxon>Lusitaniellaceae</taxon>
        <taxon>Lusitaniella</taxon>
    </lineage>
</organism>
<accession>A0A8J7DVD2</accession>
<dbReference type="SUPFAM" id="SSF56059">
    <property type="entry name" value="Glutathione synthetase ATP-binding domain-like"/>
    <property type="match status" value="1"/>
</dbReference>
<protein>
    <submittedName>
        <fullName evidence="5">Acetate--CoA ligase family protein</fullName>
    </submittedName>
</protein>
<dbReference type="Gene3D" id="3.40.50.261">
    <property type="entry name" value="Succinyl-CoA synthetase domains"/>
    <property type="match status" value="1"/>
</dbReference>